<accession>A0AAV3YAC8</accession>
<evidence type="ECO:0000313" key="2">
    <source>
        <dbReference type="EMBL" id="GFN84215.1"/>
    </source>
</evidence>
<organism evidence="2 3">
    <name type="scientific">Plakobranchus ocellatus</name>
    <dbReference type="NCBI Taxonomy" id="259542"/>
    <lineage>
        <taxon>Eukaryota</taxon>
        <taxon>Metazoa</taxon>
        <taxon>Spiralia</taxon>
        <taxon>Lophotrochozoa</taxon>
        <taxon>Mollusca</taxon>
        <taxon>Gastropoda</taxon>
        <taxon>Heterobranchia</taxon>
        <taxon>Euthyneura</taxon>
        <taxon>Panpulmonata</taxon>
        <taxon>Sacoglossa</taxon>
        <taxon>Placobranchoidea</taxon>
        <taxon>Plakobranchidae</taxon>
        <taxon>Plakobranchus</taxon>
    </lineage>
</organism>
<keyword evidence="1" id="KW-0472">Membrane</keyword>
<keyword evidence="3" id="KW-1185">Reference proteome</keyword>
<evidence type="ECO:0000313" key="3">
    <source>
        <dbReference type="Proteomes" id="UP000735302"/>
    </source>
</evidence>
<evidence type="ECO:0000256" key="1">
    <source>
        <dbReference type="SAM" id="Phobius"/>
    </source>
</evidence>
<name>A0AAV3YAC8_9GAST</name>
<reference evidence="2 3" key="1">
    <citation type="journal article" date="2021" name="Elife">
        <title>Chloroplast acquisition without the gene transfer in kleptoplastic sea slugs, Plakobranchus ocellatus.</title>
        <authorList>
            <person name="Maeda T."/>
            <person name="Takahashi S."/>
            <person name="Yoshida T."/>
            <person name="Shimamura S."/>
            <person name="Takaki Y."/>
            <person name="Nagai Y."/>
            <person name="Toyoda A."/>
            <person name="Suzuki Y."/>
            <person name="Arimoto A."/>
            <person name="Ishii H."/>
            <person name="Satoh N."/>
            <person name="Nishiyama T."/>
            <person name="Hasebe M."/>
            <person name="Maruyama T."/>
            <person name="Minagawa J."/>
            <person name="Obokata J."/>
            <person name="Shigenobu S."/>
        </authorList>
    </citation>
    <scope>NUCLEOTIDE SEQUENCE [LARGE SCALE GENOMIC DNA]</scope>
</reference>
<sequence length="114" mass="13108">MKGTEAKEEWINQQCQEIEQKRNVDSKVMHVKIKDISGHHQVPCFTALAIMVLHFFLSFVASIASNYFPAFSQSARPSMSFSRCFPLLRFPSNIPVVTRFSNFSLRITWPKKVA</sequence>
<comment type="caution">
    <text evidence="2">The sequence shown here is derived from an EMBL/GenBank/DDBJ whole genome shotgun (WGS) entry which is preliminary data.</text>
</comment>
<keyword evidence="1" id="KW-0812">Transmembrane</keyword>
<dbReference type="EMBL" id="BLXT01001285">
    <property type="protein sequence ID" value="GFN84215.1"/>
    <property type="molecule type" value="Genomic_DNA"/>
</dbReference>
<feature type="transmembrane region" description="Helical" evidence="1">
    <location>
        <begin position="45"/>
        <end position="68"/>
    </location>
</feature>
<keyword evidence="1" id="KW-1133">Transmembrane helix</keyword>
<dbReference type="AlphaFoldDB" id="A0AAV3YAC8"/>
<dbReference type="Proteomes" id="UP000735302">
    <property type="component" value="Unassembled WGS sequence"/>
</dbReference>
<protein>
    <submittedName>
        <fullName evidence="2">Uncharacterized protein</fullName>
    </submittedName>
</protein>
<gene>
    <name evidence="2" type="ORF">PoB_001072100</name>
</gene>
<proteinExistence type="predicted"/>